<dbReference type="GO" id="GO:0005975">
    <property type="term" value="P:carbohydrate metabolic process"/>
    <property type="evidence" value="ECO:0007669"/>
    <property type="project" value="InterPro"/>
</dbReference>
<organism evidence="12 13">
    <name type="scientific">Mucilaginibacter straminoryzae</name>
    <dbReference type="NCBI Taxonomy" id="2932774"/>
    <lineage>
        <taxon>Bacteria</taxon>
        <taxon>Pseudomonadati</taxon>
        <taxon>Bacteroidota</taxon>
        <taxon>Sphingobacteriia</taxon>
        <taxon>Sphingobacteriales</taxon>
        <taxon>Sphingobacteriaceae</taxon>
        <taxon>Mucilaginibacter</taxon>
    </lineage>
</organism>
<dbReference type="SMART" id="SM00642">
    <property type="entry name" value="Aamy"/>
    <property type="match status" value="1"/>
</dbReference>
<keyword evidence="13" id="KW-1185">Reference proteome</keyword>
<dbReference type="Gene3D" id="3.30.1590.10">
    <property type="entry name" value="Maltooligosyl trehalose synthase, domain 2"/>
    <property type="match status" value="1"/>
</dbReference>
<protein>
    <recommendedName>
        <fullName evidence="4 10">4-alpha-glucanotransferase</fullName>
        <ecNumber evidence="3 10">2.4.1.25</ecNumber>
    </recommendedName>
    <alternativeName>
        <fullName evidence="8 10">Amylomaltase</fullName>
    </alternativeName>
    <alternativeName>
        <fullName evidence="9 10">Disproportionating enzyme</fullName>
    </alternativeName>
</protein>
<name>A0A9X1X4Q6_9SPHI</name>
<keyword evidence="5 10" id="KW-0328">Glycosyltransferase</keyword>
<dbReference type="Pfam" id="PF00128">
    <property type="entry name" value="Alpha-amylase"/>
    <property type="match status" value="1"/>
</dbReference>
<dbReference type="NCBIfam" id="TIGR02401">
    <property type="entry name" value="trehalose_TreY"/>
    <property type="match status" value="1"/>
</dbReference>
<evidence type="ECO:0000256" key="5">
    <source>
        <dbReference type="ARBA" id="ARBA00022676"/>
    </source>
</evidence>
<keyword evidence="6 10" id="KW-0808">Transferase</keyword>
<sequence>MFNPVATYRIQFHQQFTFAEFEKIISYLQKLGVSTIYASPIFEATPGSTHGYDGINPHHINPEIGTEKQLKAISKKLSDAGMGWLQDIVPNHMGVHEKNPWLMDLLEKGKRSLYAGFFDTGIASDLFQSERLMIPVLGGELSDVLEKQELQVAYQDRLLVLKYYDNFWPLNPQSYQTILNAVEIPDTLKSTVREIDTVWAASDNKKLALRWAGWLSKFNQVAEQQDAKDSIEDALNNINNNPELLKQVIDSQFYRPCNWQETDKDINFRRFFTVNSLICLNIQDPEVFSHYHSLIKTLVDKGIFQGLRIDHIDGLYDPENYLHNLRELAGDETYIVAEKILERGENMPSRWALQGNTGYDFLAQVNNLLTDESSERKFTSLYNRLIGKSEPVEQQIHQKKTHILETHMQGELNNLAYYFVRLKLADQKALKTVGLENIKNLIAKILIHCPVYRFYGNAMPLDETETASVRSILSAVLMESPSLQEAANLFDERLLQKPHENSASYNDRALKFYQRLMQFSGPLMAKGVEDTLMYTYNRFVGHNEVGDAPDAFGIDVKEFHRLMRQRQKQWPLSINGTSTHDTKRGEDVRARLNALSAMPGEWADLIKQWQKLERNWDSPVPDVNDRYLIYQTIAGAYPMPGQPEDNFGERIKEYLTKALREAKTNSDWTAPNEEYENATLDFATSLLDQQGEFWQSFVPFHQQLSDHGIVNSLAQVLLKFTCPGVPDVYHGCELWDLSLVDPDNRRPVDYDLRNQLLHSKLAEDNAELLSQLWQDRYNGHIKLWLTQQLFKLRSEERELFTKGNYIPLKVKGAYQDNVIAFARRYQKKWLIVATGLYTAAICKEQNRDITEIDWKNTRLIIPEEAPESFKNTLTSVEEKVNPEGVLLSQIFGALPMAILELEYPENDRGAGILMHITSLPSNFGIGDLGPGARTFANFLSKFGQKYWQLLPLNPTEKAQSYSPYSSISSMAGNTLLISPVLLAKDGLIGEEELENFHLQQTDSIDFENVEDLKQQLFDKVYQKFTSGNFKQLQQRFKAFCEKEAYWLNDFALYSVVKNYHEGDAWYEWPKSFKSRNEATLNRFAERNAEEINKIKWLQFIFFRQWQQLKDYCRVLNIQLFGDLPFYISYDSVDVWANQHLFAVDKNGKMTGVAGVPSDYFNENGQLWGMPVYNWQAMKREDYCWWINRLKKNMELFDLVRLDHFRAFSAYWEVPAGEETAKNGKWVKGPGSDFFTNIKEALGNVRFVAEDLGDIDQPVWDLRDEFNLPGMKVLQFAWGDTMAQSIYIPHNYDHNFLVYTGTHDNNTTVGWFNQDTDDLIKEQIETYTGMAPKAKNIHRIFIRLAYASTAKVAIAAMQDVLGLDENSRMNNPSTTEGNWLWRLMPKLVTDEAAETLIKWVRMYNRQ</sequence>
<dbReference type="PANTHER" id="PTHR32438">
    <property type="entry name" value="4-ALPHA-GLUCANOTRANSFERASE DPE1, CHLOROPLASTIC/AMYLOPLASTIC"/>
    <property type="match status" value="1"/>
</dbReference>
<dbReference type="EMBL" id="JALJEJ010000007">
    <property type="protein sequence ID" value="MCJ8210941.1"/>
    <property type="molecule type" value="Genomic_DNA"/>
</dbReference>
<dbReference type="InterPro" id="IPR012767">
    <property type="entry name" value="Trehalose_TreY"/>
</dbReference>
<dbReference type="InterPro" id="IPR003385">
    <property type="entry name" value="Glyco_hydro_77"/>
</dbReference>
<evidence type="ECO:0000256" key="8">
    <source>
        <dbReference type="ARBA" id="ARBA00031423"/>
    </source>
</evidence>
<dbReference type="PANTHER" id="PTHR32438:SF5">
    <property type="entry name" value="4-ALPHA-GLUCANOTRANSFERASE DPE1, CHLOROPLASTIC_AMYLOPLASTIC"/>
    <property type="match status" value="1"/>
</dbReference>
<dbReference type="InterPro" id="IPR017853">
    <property type="entry name" value="GH"/>
</dbReference>
<evidence type="ECO:0000256" key="10">
    <source>
        <dbReference type="RuleBase" id="RU361207"/>
    </source>
</evidence>
<feature type="domain" description="Glycosyl hydrolase family 13 catalytic" evidence="11">
    <location>
        <begin position="14"/>
        <end position="637"/>
    </location>
</feature>
<comment type="similarity">
    <text evidence="2 10">Belongs to the disproportionating enzyme family.</text>
</comment>
<comment type="catalytic activity">
    <reaction evidence="1 10">
        <text>Transfers a segment of a (1-&gt;4)-alpha-D-glucan to a new position in an acceptor, which may be glucose or a (1-&gt;4)-alpha-D-glucan.</text>
        <dbReference type="EC" id="2.4.1.25"/>
    </reaction>
</comment>
<dbReference type="NCBIfam" id="NF011080">
    <property type="entry name" value="PRK14508.1-3"/>
    <property type="match status" value="1"/>
</dbReference>
<dbReference type="Proteomes" id="UP001139450">
    <property type="component" value="Unassembled WGS sequence"/>
</dbReference>
<evidence type="ECO:0000259" key="11">
    <source>
        <dbReference type="SMART" id="SM00642"/>
    </source>
</evidence>
<reference evidence="12" key="1">
    <citation type="submission" date="2022-04" db="EMBL/GenBank/DDBJ databases">
        <title>Mucilaginibacter sp. RS28 isolated from freshwater.</title>
        <authorList>
            <person name="Ko S.-R."/>
        </authorList>
    </citation>
    <scope>NUCLEOTIDE SEQUENCE</scope>
    <source>
        <strain evidence="12">RS28</strain>
    </source>
</reference>
<evidence type="ECO:0000256" key="6">
    <source>
        <dbReference type="ARBA" id="ARBA00022679"/>
    </source>
</evidence>
<proteinExistence type="inferred from homology"/>
<evidence type="ECO:0000256" key="3">
    <source>
        <dbReference type="ARBA" id="ARBA00012560"/>
    </source>
</evidence>
<evidence type="ECO:0000256" key="7">
    <source>
        <dbReference type="ARBA" id="ARBA00023277"/>
    </source>
</evidence>
<evidence type="ECO:0000256" key="2">
    <source>
        <dbReference type="ARBA" id="ARBA00005684"/>
    </source>
</evidence>
<gene>
    <name evidence="12" type="primary">treY</name>
    <name evidence="12" type="ORF">MUY27_14580</name>
</gene>
<dbReference type="GO" id="GO:0004134">
    <property type="term" value="F:4-alpha-glucanotransferase activity"/>
    <property type="evidence" value="ECO:0007669"/>
    <property type="project" value="UniProtKB-EC"/>
</dbReference>
<dbReference type="EC" id="2.4.1.25" evidence="3 10"/>
<dbReference type="RefSeq" id="WP_245131032.1">
    <property type="nucleotide sequence ID" value="NZ_JALJEJ010000007.1"/>
</dbReference>
<evidence type="ECO:0000313" key="12">
    <source>
        <dbReference type="EMBL" id="MCJ8210941.1"/>
    </source>
</evidence>
<evidence type="ECO:0000256" key="9">
    <source>
        <dbReference type="ARBA" id="ARBA00031501"/>
    </source>
</evidence>
<dbReference type="Pfam" id="PF02446">
    <property type="entry name" value="Glyco_hydro_77"/>
    <property type="match status" value="1"/>
</dbReference>
<dbReference type="CDD" id="cd11336">
    <property type="entry name" value="AmyAc_MTSase"/>
    <property type="match status" value="1"/>
</dbReference>
<dbReference type="Gene3D" id="3.20.20.80">
    <property type="entry name" value="Glycosidases"/>
    <property type="match status" value="4"/>
</dbReference>
<accession>A0A9X1X4Q6</accession>
<dbReference type="InterPro" id="IPR006047">
    <property type="entry name" value="GH13_cat_dom"/>
</dbReference>
<evidence type="ECO:0000313" key="13">
    <source>
        <dbReference type="Proteomes" id="UP001139450"/>
    </source>
</evidence>
<dbReference type="SUPFAM" id="SSF51445">
    <property type="entry name" value="(Trans)glycosidases"/>
    <property type="match status" value="2"/>
</dbReference>
<keyword evidence="7 10" id="KW-0119">Carbohydrate metabolism</keyword>
<comment type="caution">
    <text evidence="12">The sequence shown here is derived from an EMBL/GenBank/DDBJ whole genome shotgun (WGS) entry which is preliminary data.</text>
</comment>
<evidence type="ECO:0000256" key="1">
    <source>
        <dbReference type="ARBA" id="ARBA00000439"/>
    </source>
</evidence>
<dbReference type="NCBIfam" id="TIGR00217">
    <property type="entry name" value="malQ"/>
    <property type="match status" value="1"/>
</dbReference>
<evidence type="ECO:0000256" key="4">
    <source>
        <dbReference type="ARBA" id="ARBA00020295"/>
    </source>
</evidence>